<evidence type="ECO:0000256" key="1">
    <source>
        <dbReference type="ARBA" id="ARBA00023015"/>
    </source>
</evidence>
<dbReference type="InterPro" id="IPR036388">
    <property type="entry name" value="WH-like_DNA-bd_sf"/>
</dbReference>
<dbReference type="InterPro" id="IPR036390">
    <property type="entry name" value="WH_DNA-bd_sf"/>
</dbReference>
<name>A0A4R3KJ60_9BACI</name>
<dbReference type="InterPro" id="IPR008920">
    <property type="entry name" value="TF_FadR/GntR_C"/>
</dbReference>
<evidence type="ECO:0000259" key="4">
    <source>
        <dbReference type="PROSITE" id="PS50949"/>
    </source>
</evidence>
<dbReference type="SMART" id="SM00895">
    <property type="entry name" value="FCD"/>
    <property type="match status" value="1"/>
</dbReference>
<dbReference type="Pfam" id="PF00392">
    <property type="entry name" value="GntR"/>
    <property type="match status" value="1"/>
</dbReference>
<dbReference type="Gene3D" id="1.10.10.10">
    <property type="entry name" value="Winged helix-like DNA-binding domain superfamily/Winged helix DNA-binding domain"/>
    <property type="match status" value="1"/>
</dbReference>
<proteinExistence type="predicted"/>
<dbReference type="PRINTS" id="PR00035">
    <property type="entry name" value="HTHGNTR"/>
</dbReference>
<dbReference type="EMBL" id="SMAB01000004">
    <property type="protein sequence ID" value="TCS83586.1"/>
    <property type="molecule type" value="Genomic_DNA"/>
</dbReference>
<dbReference type="Pfam" id="PF07729">
    <property type="entry name" value="FCD"/>
    <property type="match status" value="1"/>
</dbReference>
<dbReference type="Gene3D" id="1.20.120.530">
    <property type="entry name" value="GntR ligand-binding domain-like"/>
    <property type="match status" value="1"/>
</dbReference>
<keyword evidence="3" id="KW-0804">Transcription</keyword>
<keyword evidence="6" id="KW-1185">Reference proteome</keyword>
<evidence type="ECO:0000313" key="5">
    <source>
        <dbReference type="EMBL" id="TCS83586.1"/>
    </source>
</evidence>
<evidence type="ECO:0000256" key="2">
    <source>
        <dbReference type="ARBA" id="ARBA00023125"/>
    </source>
</evidence>
<dbReference type="InterPro" id="IPR011711">
    <property type="entry name" value="GntR_C"/>
</dbReference>
<accession>A0A4R3KJ60</accession>
<dbReference type="GO" id="GO:0003700">
    <property type="term" value="F:DNA-binding transcription factor activity"/>
    <property type="evidence" value="ECO:0007669"/>
    <property type="project" value="InterPro"/>
</dbReference>
<feature type="domain" description="HTH gntR-type" evidence="4">
    <location>
        <begin position="8"/>
        <end position="76"/>
    </location>
</feature>
<dbReference type="SUPFAM" id="SSF46785">
    <property type="entry name" value="Winged helix' DNA-binding domain"/>
    <property type="match status" value="1"/>
</dbReference>
<protein>
    <submittedName>
        <fullName evidence="5">GntR family transcriptional regulator</fullName>
    </submittedName>
</protein>
<keyword evidence="1" id="KW-0805">Transcription regulation</keyword>
<dbReference type="OrthoDB" id="9799482at2"/>
<dbReference type="RefSeq" id="WP_132767538.1">
    <property type="nucleotide sequence ID" value="NZ_SMAB01000004.1"/>
</dbReference>
<dbReference type="GO" id="GO:0003677">
    <property type="term" value="F:DNA binding"/>
    <property type="evidence" value="ECO:0007669"/>
    <property type="project" value="UniProtKB-KW"/>
</dbReference>
<dbReference type="PROSITE" id="PS50949">
    <property type="entry name" value="HTH_GNTR"/>
    <property type="match status" value="1"/>
</dbReference>
<dbReference type="PANTHER" id="PTHR43537">
    <property type="entry name" value="TRANSCRIPTIONAL REGULATOR, GNTR FAMILY"/>
    <property type="match status" value="1"/>
</dbReference>
<dbReference type="Proteomes" id="UP000295788">
    <property type="component" value="Unassembled WGS sequence"/>
</dbReference>
<dbReference type="AlphaFoldDB" id="A0A4R3KJ60"/>
<evidence type="ECO:0000313" key="6">
    <source>
        <dbReference type="Proteomes" id="UP000295788"/>
    </source>
</evidence>
<dbReference type="SUPFAM" id="SSF48008">
    <property type="entry name" value="GntR ligand-binding domain-like"/>
    <property type="match status" value="1"/>
</dbReference>
<organism evidence="5 6">
    <name type="scientific">Tepidibacillus fermentans</name>
    <dbReference type="NCBI Taxonomy" id="1281767"/>
    <lineage>
        <taxon>Bacteria</taxon>
        <taxon>Bacillati</taxon>
        <taxon>Bacillota</taxon>
        <taxon>Bacilli</taxon>
        <taxon>Bacillales</taxon>
        <taxon>Bacillaceae</taxon>
        <taxon>Tepidibacillus</taxon>
    </lineage>
</organism>
<dbReference type="SMART" id="SM00345">
    <property type="entry name" value="HTH_GNTR"/>
    <property type="match status" value="1"/>
</dbReference>
<sequence>MLDDTKNRKLYQEVLVQINEIIKEDDLKVGDRLPSERELAERLNVGRSSVREALRALELLGLISTRHGEGTFIEESTSHHLVEILAFFILRDQKSKKDLLEMRKIIELDAVRLAAERMKKEQIQKIERLLDKTEQRIKSGLLPVQEDFLFHQYIALATNNYLLYRIWRSIIDFGRTILKDSLERHGRSEISIQEHRYILEALKMKDREEAERRMKMHLEKSQFFA</sequence>
<reference evidence="5 6" key="1">
    <citation type="submission" date="2019-03" db="EMBL/GenBank/DDBJ databases">
        <title>Genomic Encyclopedia of Type Strains, Phase IV (KMG-IV): sequencing the most valuable type-strain genomes for metagenomic binning, comparative biology and taxonomic classification.</title>
        <authorList>
            <person name="Goeker M."/>
        </authorList>
    </citation>
    <scope>NUCLEOTIDE SEQUENCE [LARGE SCALE GENOMIC DNA]</scope>
    <source>
        <strain evidence="5 6">DSM 23802</strain>
    </source>
</reference>
<dbReference type="InterPro" id="IPR000524">
    <property type="entry name" value="Tscrpt_reg_HTH_GntR"/>
</dbReference>
<keyword evidence="2" id="KW-0238">DNA-binding</keyword>
<evidence type="ECO:0000256" key="3">
    <source>
        <dbReference type="ARBA" id="ARBA00023163"/>
    </source>
</evidence>
<comment type="caution">
    <text evidence="5">The sequence shown here is derived from an EMBL/GenBank/DDBJ whole genome shotgun (WGS) entry which is preliminary data.</text>
</comment>
<dbReference type="CDD" id="cd07377">
    <property type="entry name" value="WHTH_GntR"/>
    <property type="match status" value="1"/>
</dbReference>
<gene>
    <name evidence="5" type="ORF">EDD72_104141</name>
</gene>
<dbReference type="PANTHER" id="PTHR43537:SF54">
    <property type="entry name" value="TRANSCRIPTIONAL REGULATOR, GNTR FAMILY"/>
    <property type="match status" value="1"/>
</dbReference>